<evidence type="ECO:0000313" key="2">
    <source>
        <dbReference type="EMBL" id="QFG77116.1"/>
    </source>
</evidence>
<dbReference type="EMBL" id="CP029752">
    <property type="protein sequence ID" value="QFG77116.1"/>
    <property type="molecule type" value="Genomic_DNA"/>
</dbReference>
<keyword evidence="1" id="KW-0812">Transmembrane</keyword>
<organism evidence="2">
    <name type="scientific">Raoultella planticola</name>
    <name type="common">Klebsiella planticola</name>
    <dbReference type="NCBI Taxonomy" id="575"/>
    <lineage>
        <taxon>Bacteria</taxon>
        <taxon>Pseudomonadati</taxon>
        <taxon>Pseudomonadota</taxon>
        <taxon>Gammaproteobacteria</taxon>
        <taxon>Enterobacterales</taxon>
        <taxon>Enterobacteriaceae</taxon>
        <taxon>Klebsiella/Raoultella group</taxon>
        <taxon>Raoultella</taxon>
    </lineage>
</organism>
<feature type="transmembrane region" description="Helical" evidence="1">
    <location>
        <begin position="41"/>
        <end position="58"/>
    </location>
</feature>
<name>A0A5P6AAW8_RAOPL</name>
<sequence length="72" mass="8449">MPLLNYAIRKHFGLLWVFPVIPYFFTTLSTEKVNKMGSRSLSLFITLLITVSYSNVIRSHSDNRVVYRLQRV</sequence>
<keyword evidence="1" id="KW-1133">Transmembrane helix</keyword>
<gene>
    <name evidence="2" type="ORF">DMB90_00120</name>
</gene>
<reference evidence="2" key="1">
    <citation type="submission" date="2018-05" db="EMBL/GenBank/DDBJ databases">
        <title>Bacterial isolates from healthy term breastfed infants carrying antibiotic resistance genes.</title>
        <authorList>
            <person name="Casaburi G."/>
        </authorList>
    </citation>
    <scope>NUCLEOTIDE SEQUENCE [LARGE SCALE GENOMIC DNA]</scope>
    <source>
        <strain evidence="2">7084_4</strain>
    </source>
</reference>
<feature type="transmembrane region" description="Helical" evidence="1">
    <location>
        <begin position="12"/>
        <end position="29"/>
    </location>
</feature>
<protein>
    <submittedName>
        <fullName evidence="2">Uncharacterized protein</fullName>
    </submittedName>
</protein>
<keyword evidence="1" id="KW-0472">Membrane</keyword>
<proteinExistence type="predicted"/>
<accession>A0A5P6AAW8</accession>
<evidence type="ECO:0000256" key="1">
    <source>
        <dbReference type="SAM" id="Phobius"/>
    </source>
</evidence>
<dbReference type="AlphaFoldDB" id="A0A5P6AAW8"/>